<reference evidence="6" key="1">
    <citation type="submission" date="2018-05" db="EMBL/GenBank/DDBJ databases">
        <authorList>
            <person name="Lanie J.A."/>
            <person name="Ng W.-L."/>
            <person name="Kazmierczak K.M."/>
            <person name="Andrzejewski T.M."/>
            <person name="Davidsen T.M."/>
            <person name="Wayne K.J."/>
            <person name="Tettelin H."/>
            <person name="Glass J.I."/>
            <person name="Rusch D."/>
            <person name="Podicherti R."/>
            <person name="Tsui H.-C.T."/>
            <person name="Winkler M.E."/>
        </authorList>
    </citation>
    <scope>NUCLEOTIDE SEQUENCE</scope>
</reference>
<evidence type="ECO:0000256" key="4">
    <source>
        <dbReference type="ARBA" id="ARBA00022691"/>
    </source>
</evidence>
<dbReference type="Gene3D" id="3.40.50.150">
    <property type="entry name" value="Vaccinia Virus protein VP39"/>
    <property type="match status" value="1"/>
</dbReference>
<feature type="compositionally biased region" description="Polar residues" evidence="5">
    <location>
        <begin position="233"/>
        <end position="244"/>
    </location>
</feature>
<organism evidence="6">
    <name type="scientific">marine metagenome</name>
    <dbReference type="NCBI Taxonomy" id="408172"/>
    <lineage>
        <taxon>unclassified sequences</taxon>
        <taxon>metagenomes</taxon>
        <taxon>ecological metagenomes</taxon>
    </lineage>
</organism>
<dbReference type="InterPro" id="IPR002903">
    <property type="entry name" value="RsmH"/>
</dbReference>
<dbReference type="Pfam" id="PF01795">
    <property type="entry name" value="Methyltransf_5"/>
    <property type="match status" value="1"/>
</dbReference>
<evidence type="ECO:0000256" key="2">
    <source>
        <dbReference type="ARBA" id="ARBA00022603"/>
    </source>
</evidence>
<feature type="non-terminal residue" evidence="6">
    <location>
        <position position="1"/>
    </location>
</feature>
<dbReference type="SUPFAM" id="SSF53335">
    <property type="entry name" value="S-adenosyl-L-methionine-dependent methyltransferases"/>
    <property type="match status" value="1"/>
</dbReference>
<evidence type="ECO:0000256" key="3">
    <source>
        <dbReference type="ARBA" id="ARBA00022679"/>
    </source>
</evidence>
<dbReference type="Gene3D" id="1.10.150.170">
    <property type="entry name" value="Putative methyltransferase TM0872, insert domain"/>
    <property type="match status" value="1"/>
</dbReference>
<dbReference type="GO" id="GO:0005737">
    <property type="term" value="C:cytoplasm"/>
    <property type="evidence" value="ECO:0007669"/>
    <property type="project" value="TreeGrafter"/>
</dbReference>
<name>A0A382M7U2_9ZZZZ</name>
<dbReference type="GO" id="GO:0071424">
    <property type="term" value="F:rRNA (cytosine-N4-)-methyltransferase activity"/>
    <property type="evidence" value="ECO:0007669"/>
    <property type="project" value="TreeGrafter"/>
</dbReference>
<comment type="similarity">
    <text evidence="1">Belongs to the methyltransferase superfamily. RsmH family.</text>
</comment>
<keyword evidence="2" id="KW-0489">Methyltransferase</keyword>
<dbReference type="PANTHER" id="PTHR11265">
    <property type="entry name" value="S-ADENOSYL-METHYLTRANSFERASE MRAW"/>
    <property type="match status" value="1"/>
</dbReference>
<proteinExistence type="inferred from homology"/>
<feature type="region of interest" description="Disordered" evidence="5">
    <location>
        <begin position="180"/>
        <end position="199"/>
    </location>
</feature>
<dbReference type="InterPro" id="IPR023397">
    <property type="entry name" value="SAM-dep_MeTrfase_MraW_recog"/>
</dbReference>
<dbReference type="InterPro" id="IPR029063">
    <property type="entry name" value="SAM-dependent_MTases_sf"/>
</dbReference>
<dbReference type="GO" id="GO:0070475">
    <property type="term" value="P:rRNA base methylation"/>
    <property type="evidence" value="ECO:0007669"/>
    <property type="project" value="TreeGrafter"/>
</dbReference>
<evidence type="ECO:0000256" key="1">
    <source>
        <dbReference type="ARBA" id="ARBA00010396"/>
    </source>
</evidence>
<gene>
    <name evidence="6" type="ORF">METZ01_LOCUS296621</name>
</gene>
<evidence type="ECO:0000313" key="6">
    <source>
        <dbReference type="EMBL" id="SVC43767.1"/>
    </source>
</evidence>
<keyword evidence="3" id="KW-0808">Transferase</keyword>
<dbReference type="NCBIfam" id="TIGR00006">
    <property type="entry name" value="16S rRNA (cytosine(1402)-N(4))-methyltransferase RsmH"/>
    <property type="match status" value="1"/>
</dbReference>
<keyword evidence="4" id="KW-0949">S-adenosyl-L-methionine</keyword>
<protein>
    <recommendedName>
        <fullName evidence="7">16S rRNA (Cytosine(1402)-N(4))-methyltransferase</fullName>
    </recommendedName>
</protein>
<sequence>GNFGAMQRHLEGRDIDKVDGGIVLDLGVSSIQLDDASRGFSFRDDGPLDMRMGKVGLDAMSFINQASEIELARVIRKYGEERRAVSVAKAIVAARKREPISRTRELASIVRHVVKKSADGLDPATRTFQALRVHINDELRELASGLAAAERILTAGGRLVVVSFHSLEDRIVKTFFRERVGRGGNPSRHQPPPSTTRSPTFRLLTARPVRPKTREISMNPRSRSARLRAVERTSATSWPMSAVV</sequence>
<evidence type="ECO:0008006" key="7">
    <source>
        <dbReference type="Google" id="ProtNLM"/>
    </source>
</evidence>
<dbReference type="PANTHER" id="PTHR11265:SF0">
    <property type="entry name" value="12S RRNA N4-METHYLCYTIDINE METHYLTRANSFERASE"/>
    <property type="match status" value="1"/>
</dbReference>
<dbReference type="EMBL" id="UINC01091192">
    <property type="protein sequence ID" value="SVC43767.1"/>
    <property type="molecule type" value="Genomic_DNA"/>
</dbReference>
<evidence type="ECO:0000256" key="5">
    <source>
        <dbReference type="SAM" id="MobiDB-lite"/>
    </source>
</evidence>
<dbReference type="AlphaFoldDB" id="A0A382M7U2"/>
<dbReference type="SUPFAM" id="SSF81799">
    <property type="entry name" value="Putative methyltransferase TM0872, insert domain"/>
    <property type="match status" value="1"/>
</dbReference>
<accession>A0A382M7U2</accession>
<feature type="region of interest" description="Disordered" evidence="5">
    <location>
        <begin position="210"/>
        <end position="244"/>
    </location>
</feature>